<evidence type="ECO:0000256" key="1">
    <source>
        <dbReference type="SAM" id="Phobius"/>
    </source>
</evidence>
<protein>
    <submittedName>
        <fullName evidence="2">Uncharacterized protein</fullName>
    </submittedName>
</protein>
<proteinExistence type="predicted"/>
<dbReference type="EMBL" id="DXGE01000027">
    <property type="protein sequence ID" value="HIW86101.1"/>
    <property type="molecule type" value="Genomic_DNA"/>
</dbReference>
<feature type="transmembrane region" description="Helical" evidence="1">
    <location>
        <begin position="151"/>
        <end position="172"/>
    </location>
</feature>
<comment type="caution">
    <text evidence="2">The sequence shown here is derived from an EMBL/GenBank/DDBJ whole genome shotgun (WGS) entry which is preliminary data.</text>
</comment>
<name>A0A9D1UGU5_9FIRM</name>
<accession>A0A9D1UGU5</accession>
<dbReference type="Proteomes" id="UP000824205">
    <property type="component" value="Unassembled WGS sequence"/>
</dbReference>
<keyword evidence="1" id="KW-0472">Membrane</keyword>
<organism evidence="2 3">
    <name type="scientific">Candidatus Eubacterium faecipullorum</name>
    <dbReference type="NCBI Taxonomy" id="2838571"/>
    <lineage>
        <taxon>Bacteria</taxon>
        <taxon>Bacillati</taxon>
        <taxon>Bacillota</taxon>
        <taxon>Clostridia</taxon>
        <taxon>Eubacteriales</taxon>
        <taxon>Eubacteriaceae</taxon>
        <taxon>Eubacterium</taxon>
    </lineage>
</organism>
<dbReference type="AlphaFoldDB" id="A0A9D1UGU5"/>
<gene>
    <name evidence="2" type="ORF">IAA48_06345</name>
</gene>
<keyword evidence="1" id="KW-0812">Transmembrane</keyword>
<evidence type="ECO:0000313" key="2">
    <source>
        <dbReference type="EMBL" id="HIW86101.1"/>
    </source>
</evidence>
<sequence>MENKKQITADKSVVTTKDIVKASFKGFVKNHKIIFAFIIIVAVLVLSVASMTVLVNTENTPALLVRAFFPSELSDDSFPVTFYSEYNPDYDRDNPLAMYNYYYYPDNDESAERVYLDGGYYIVDEETGEDSDITLWFFIETAANFNRFADIAYKVLGVLAAVGVLLLIFAWYRSFKKQELAKKEAYRKSHPRH</sequence>
<reference evidence="2" key="1">
    <citation type="journal article" date="2021" name="PeerJ">
        <title>Extensive microbial diversity within the chicken gut microbiome revealed by metagenomics and culture.</title>
        <authorList>
            <person name="Gilroy R."/>
            <person name="Ravi A."/>
            <person name="Getino M."/>
            <person name="Pursley I."/>
            <person name="Horton D.L."/>
            <person name="Alikhan N.F."/>
            <person name="Baker D."/>
            <person name="Gharbi K."/>
            <person name="Hall N."/>
            <person name="Watson M."/>
            <person name="Adriaenssens E.M."/>
            <person name="Foster-Nyarko E."/>
            <person name="Jarju S."/>
            <person name="Secka A."/>
            <person name="Antonio M."/>
            <person name="Oren A."/>
            <person name="Chaudhuri R.R."/>
            <person name="La Ragione R."/>
            <person name="Hildebrand F."/>
            <person name="Pallen M.J."/>
        </authorList>
    </citation>
    <scope>NUCLEOTIDE SEQUENCE</scope>
    <source>
        <strain evidence="2">421</strain>
    </source>
</reference>
<reference evidence="2" key="2">
    <citation type="submission" date="2021-04" db="EMBL/GenBank/DDBJ databases">
        <authorList>
            <person name="Gilroy R."/>
        </authorList>
    </citation>
    <scope>NUCLEOTIDE SEQUENCE</scope>
    <source>
        <strain evidence="2">421</strain>
    </source>
</reference>
<keyword evidence="1" id="KW-1133">Transmembrane helix</keyword>
<evidence type="ECO:0000313" key="3">
    <source>
        <dbReference type="Proteomes" id="UP000824205"/>
    </source>
</evidence>
<feature type="transmembrane region" description="Helical" evidence="1">
    <location>
        <begin position="33"/>
        <end position="55"/>
    </location>
</feature>